<dbReference type="Proteomes" id="UP000054771">
    <property type="component" value="Unassembled WGS sequence"/>
</dbReference>
<proteinExistence type="predicted"/>
<evidence type="ECO:0000313" key="3">
    <source>
        <dbReference type="Proteomes" id="UP000054771"/>
    </source>
</evidence>
<gene>
    <name evidence="2" type="ORF">ASPCAL10739</name>
</gene>
<sequence length="117" mass="13427">MIFQQFFPEFYENEGLKSFFFMTCSMFLVVFVWFPYPGDQEGPLEEMDPWRQSATSVNSEQSKNSAADKEIRDRRPISSLVIPGYSDTFANVTQGRVGEISNHARGLSLLMDLKFGH</sequence>
<feature type="compositionally biased region" description="Polar residues" evidence="1">
    <location>
        <begin position="52"/>
        <end position="65"/>
    </location>
</feature>
<protein>
    <submittedName>
        <fullName evidence="2">Uncharacterized protein</fullName>
    </submittedName>
</protein>
<dbReference type="AlphaFoldDB" id="A0A0U5GAE8"/>
<feature type="region of interest" description="Disordered" evidence="1">
    <location>
        <begin position="44"/>
        <end position="74"/>
    </location>
</feature>
<dbReference type="OrthoDB" id="6612291at2759"/>
<reference evidence="3" key="1">
    <citation type="journal article" date="2016" name="Genome Announc.">
        <title>Draft genome sequences of fungus Aspergillus calidoustus.</title>
        <authorList>
            <person name="Horn F."/>
            <person name="Linde J."/>
            <person name="Mattern D.J."/>
            <person name="Walther G."/>
            <person name="Guthke R."/>
            <person name="Scherlach K."/>
            <person name="Martin K."/>
            <person name="Brakhage A.A."/>
            <person name="Petzke L."/>
            <person name="Valiante V."/>
        </authorList>
    </citation>
    <scope>NUCLEOTIDE SEQUENCE [LARGE SCALE GENOMIC DNA]</scope>
    <source>
        <strain evidence="3">SF006504</strain>
    </source>
</reference>
<dbReference type="EMBL" id="CDMC01000009">
    <property type="protein sequence ID" value="CEL07582.1"/>
    <property type="molecule type" value="Genomic_DNA"/>
</dbReference>
<keyword evidence="3" id="KW-1185">Reference proteome</keyword>
<evidence type="ECO:0000313" key="2">
    <source>
        <dbReference type="EMBL" id="CEL07582.1"/>
    </source>
</evidence>
<name>A0A0U5GAE8_ASPCI</name>
<organism evidence="2 3">
    <name type="scientific">Aspergillus calidoustus</name>
    <dbReference type="NCBI Taxonomy" id="454130"/>
    <lineage>
        <taxon>Eukaryota</taxon>
        <taxon>Fungi</taxon>
        <taxon>Dikarya</taxon>
        <taxon>Ascomycota</taxon>
        <taxon>Pezizomycotina</taxon>
        <taxon>Eurotiomycetes</taxon>
        <taxon>Eurotiomycetidae</taxon>
        <taxon>Eurotiales</taxon>
        <taxon>Aspergillaceae</taxon>
        <taxon>Aspergillus</taxon>
        <taxon>Aspergillus subgen. Nidulantes</taxon>
    </lineage>
</organism>
<evidence type="ECO:0000256" key="1">
    <source>
        <dbReference type="SAM" id="MobiDB-lite"/>
    </source>
</evidence>
<accession>A0A0U5GAE8</accession>